<gene>
    <name evidence="2" type="ORF">JHL22_11450</name>
    <name evidence="3" type="ORF">JHL22_14300</name>
</gene>
<evidence type="ECO:0000313" key="3">
    <source>
        <dbReference type="EMBL" id="MBK1782384.1"/>
    </source>
</evidence>
<dbReference type="SUPFAM" id="SSF53098">
    <property type="entry name" value="Ribonuclease H-like"/>
    <property type="match status" value="1"/>
</dbReference>
<dbReference type="EMBL" id="JAENGP010000012">
    <property type="protein sequence ID" value="MBK1781834.1"/>
    <property type="molecule type" value="Genomic_DNA"/>
</dbReference>
<feature type="non-terminal residue" evidence="2">
    <location>
        <position position="1"/>
    </location>
</feature>
<evidence type="ECO:0000313" key="4">
    <source>
        <dbReference type="Proteomes" id="UP000635316"/>
    </source>
</evidence>
<sequence length="56" mass="6685">FGTLKSEFFHLERFDNIEQLEAGIEEYIHYYNHKRIKLNLNGLSPVQYRTQVLEAA</sequence>
<dbReference type="InterPro" id="IPR012337">
    <property type="entry name" value="RNaseH-like_sf"/>
</dbReference>
<name>A0ABS1ECZ9_9BURK</name>
<accession>A0ABS1ECZ9</accession>
<organism evidence="2 4">
    <name type="scientific">Advenella mandrilli</name>
    <dbReference type="NCBI Taxonomy" id="2800330"/>
    <lineage>
        <taxon>Bacteria</taxon>
        <taxon>Pseudomonadati</taxon>
        <taxon>Pseudomonadota</taxon>
        <taxon>Betaproteobacteria</taxon>
        <taxon>Burkholderiales</taxon>
        <taxon>Alcaligenaceae</taxon>
    </lineage>
</organism>
<dbReference type="Pfam" id="PF13333">
    <property type="entry name" value="rve_2"/>
    <property type="match status" value="1"/>
</dbReference>
<evidence type="ECO:0000259" key="1">
    <source>
        <dbReference type="Pfam" id="PF13333"/>
    </source>
</evidence>
<evidence type="ECO:0000313" key="2">
    <source>
        <dbReference type="EMBL" id="MBK1781834.1"/>
    </source>
</evidence>
<comment type="caution">
    <text evidence="2">The sequence shown here is derived from an EMBL/GenBank/DDBJ whole genome shotgun (WGS) entry which is preliminary data.</text>
</comment>
<dbReference type="RefSeq" id="WP_200237477.1">
    <property type="nucleotide sequence ID" value="NZ_JAENGP010000012.1"/>
</dbReference>
<dbReference type="Proteomes" id="UP000635316">
    <property type="component" value="Unassembled WGS sequence"/>
</dbReference>
<feature type="domain" description="Integrase catalytic" evidence="1">
    <location>
        <begin position="1"/>
        <end position="53"/>
    </location>
</feature>
<keyword evidence="4" id="KW-1185">Reference proteome</keyword>
<reference evidence="2 4" key="1">
    <citation type="submission" date="2020-12" db="EMBL/GenBank/DDBJ databases">
        <authorList>
            <person name="Lu T."/>
            <person name="Wang Q."/>
            <person name="Han X."/>
        </authorList>
    </citation>
    <scope>NUCLEOTIDE SEQUENCE [LARGE SCALE GENOMIC DNA]</scope>
    <source>
        <strain evidence="2 4">WQ 585</strain>
    </source>
</reference>
<dbReference type="InterPro" id="IPR001584">
    <property type="entry name" value="Integrase_cat-core"/>
</dbReference>
<proteinExistence type="predicted"/>
<protein>
    <submittedName>
        <fullName evidence="2">Integrase core domain-containing protein</fullName>
    </submittedName>
</protein>
<dbReference type="EMBL" id="JAENGP010000018">
    <property type="protein sequence ID" value="MBK1782384.1"/>
    <property type="molecule type" value="Genomic_DNA"/>
</dbReference>